<dbReference type="PANTHER" id="PTHR31061">
    <property type="entry name" value="LD22376P"/>
    <property type="match status" value="1"/>
</dbReference>
<feature type="domain" description="Heparan-alpha-glucosaminide N-acetyltransferase catalytic" evidence="2">
    <location>
        <begin position="10"/>
        <end position="110"/>
    </location>
</feature>
<dbReference type="EMBL" id="JAWPEI010000001">
    <property type="protein sequence ID" value="KAK4740007.1"/>
    <property type="molecule type" value="Genomic_DNA"/>
</dbReference>
<dbReference type="Pfam" id="PF07786">
    <property type="entry name" value="HGSNAT_cat"/>
    <property type="match status" value="1"/>
</dbReference>
<keyword evidence="1" id="KW-0472">Membrane</keyword>
<proteinExistence type="predicted"/>
<feature type="transmembrane region" description="Helical" evidence="1">
    <location>
        <begin position="135"/>
        <end position="153"/>
    </location>
</feature>
<organism evidence="3 4">
    <name type="scientific">Solanum pinnatisectum</name>
    <name type="common">tansyleaf nightshade</name>
    <dbReference type="NCBI Taxonomy" id="50273"/>
    <lineage>
        <taxon>Eukaryota</taxon>
        <taxon>Viridiplantae</taxon>
        <taxon>Streptophyta</taxon>
        <taxon>Embryophyta</taxon>
        <taxon>Tracheophyta</taxon>
        <taxon>Spermatophyta</taxon>
        <taxon>Magnoliopsida</taxon>
        <taxon>eudicotyledons</taxon>
        <taxon>Gunneridae</taxon>
        <taxon>Pentapetalae</taxon>
        <taxon>asterids</taxon>
        <taxon>lamiids</taxon>
        <taxon>Solanales</taxon>
        <taxon>Solanaceae</taxon>
        <taxon>Solanoideae</taxon>
        <taxon>Solaneae</taxon>
        <taxon>Solanum</taxon>
    </lineage>
</organism>
<feature type="transmembrane region" description="Helical" evidence="1">
    <location>
        <begin position="27"/>
        <end position="45"/>
    </location>
</feature>
<accession>A0AAV9MTF7</accession>
<feature type="transmembrane region" description="Helical" evidence="1">
    <location>
        <begin position="57"/>
        <end position="76"/>
    </location>
</feature>
<keyword evidence="1" id="KW-1133">Transmembrane helix</keyword>
<keyword evidence="1" id="KW-0812">Transmembrane</keyword>
<comment type="caution">
    <text evidence="3">The sequence shown here is derived from an EMBL/GenBank/DDBJ whole genome shotgun (WGS) entry which is preliminary data.</text>
</comment>
<evidence type="ECO:0000313" key="4">
    <source>
        <dbReference type="Proteomes" id="UP001311915"/>
    </source>
</evidence>
<evidence type="ECO:0000259" key="2">
    <source>
        <dbReference type="Pfam" id="PF07786"/>
    </source>
</evidence>
<dbReference type="Proteomes" id="UP001311915">
    <property type="component" value="Unassembled WGS sequence"/>
</dbReference>
<dbReference type="AlphaFoldDB" id="A0AAV9MTF7"/>
<dbReference type="InterPro" id="IPR012429">
    <property type="entry name" value="HGSNAT_cat"/>
</dbReference>
<gene>
    <name evidence="3" type="ORF">R3W88_003704</name>
</gene>
<name>A0AAV9MTF7_9SOLN</name>
<dbReference type="PANTHER" id="PTHR31061:SF24">
    <property type="entry name" value="LD22376P"/>
    <property type="match status" value="1"/>
</dbReference>
<sequence length="255" mass="28703">MIFVEYAGGIYPSVNHSPWNGITLADFVMPFFLFIVGVSLALAYKNLPCRLIATRKAIYRGIKLFIIGLFLQGGYFHGFGDLTYGVDIVNIRWMGILQRIAISFLVASICEIWIQATNFRVNSGRSLLKKYRLQCAMTIMVTVIYLSLFYGLYVPDWEYQISSSKTEIFSVKCGVRGDTGPAPIYGRLKECSVNSPNNGPLPPNAPSWCQAPFDPEGLLSSLMAIVTCFICLHYGHVIVNFKDHKHRIQQWLIPS</sequence>
<evidence type="ECO:0000313" key="3">
    <source>
        <dbReference type="EMBL" id="KAK4740007.1"/>
    </source>
</evidence>
<feature type="transmembrane region" description="Helical" evidence="1">
    <location>
        <begin position="218"/>
        <end position="239"/>
    </location>
</feature>
<protein>
    <recommendedName>
        <fullName evidence="2">Heparan-alpha-glucosaminide N-acetyltransferase catalytic domain-containing protein</fullName>
    </recommendedName>
</protein>
<evidence type="ECO:0000256" key="1">
    <source>
        <dbReference type="SAM" id="Phobius"/>
    </source>
</evidence>
<reference evidence="3 4" key="1">
    <citation type="submission" date="2023-10" db="EMBL/GenBank/DDBJ databases">
        <title>Genome-Wide Identification Analysis in wild type Solanum Pinnatisectum Reveals Some Genes Defensing Phytophthora Infestans.</title>
        <authorList>
            <person name="Sun C."/>
        </authorList>
    </citation>
    <scope>NUCLEOTIDE SEQUENCE [LARGE SCALE GENOMIC DNA]</scope>
    <source>
        <strain evidence="3">LQN</strain>
        <tissue evidence="3">Leaf</tissue>
    </source>
</reference>
<keyword evidence="4" id="KW-1185">Reference proteome</keyword>
<feature type="transmembrane region" description="Helical" evidence="1">
    <location>
        <begin position="96"/>
        <end position="114"/>
    </location>
</feature>